<name>A0AAW0DR41_9AGAR</name>
<dbReference type="InterPro" id="IPR038279">
    <property type="entry name" value="Ndc10_dom2_sf"/>
</dbReference>
<evidence type="ECO:0000313" key="2">
    <source>
        <dbReference type="EMBL" id="KAK7054027.1"/>
    </source>
</evidence>
<evidence type="ECO:0000313" key="3">
    <source>
        <dbReference type="Proteomes" id="UP001362999"/>
    </source>
</evidence>
<sequence length="499" mass="55693">MIWLCPVHLVFILQPGLSRLKAHLPRHLLGYRQYEMNVDAEETSKMGWVRSQTYADVYSPAMPRKASLLTGAVQAILGAAGYRADEVYDPVWRHVEVPAEFLDLMCPMAEEKRAPIVGKQNLVGAVRHWDMIIALRPYLFQCAAALFQKCPNSAIFKLPALVNRDVQNWMKTEFPERLSRLRAEAGSSIDIERIQNTEIHRALSQVTTYLVHRNNDIRRLKEVLERRTAPLSPAKGFSTATYHHRGASHLTPLLAVASSSSSASLPDLNPSSPIIVHRDEHNNETGTYETADDPTPRAFVNPPSPHTPRQPTHVDLILPSPAAFYPKDGPVGLFPPVLGQRSANWMEIFKLIRRPDLCWSKWGLKTGLDDYGSVDELWSVYAQGESVFTSAGVQIGVKPPLRDVEAHFYSHWRTPPDTTVSWSRFREIPEWIAKSSERRQVSPTVVIAELKEMVGKPGIGSLNQLSNKVAEMRKSLAAAASDATAVCPLSLVLIPSLIS</sequence>
<reference evidence="2 3" key="1">
    <citation type="journal article" date="2024" name="J Genomics">
        <title>Draft genome sequencing and assembly of Favolaschia claudopus CIRM-BRFM 2984 isolated from oak limbs.</title>
        <authorList>
            <person name="Navarro D."/>
            <person name="Drula E."/>
            <person name="Chaduli D."/>
            <person name="Cazenave R."/>
            <person name="Ahrendt S."/>
            <person name="Wang J."/>
            <person name="Lipzen A."/>
            <person name="Daum C."/>
            <person name="Barry K."/>
            <person name="Grigoriev I.V."/>
            <person name="Favel A."/>
            <person name="Rosso M.N."/>
            <person name="Martin F."/>
        </authorList>
    </citation>
    <scope>NUCLEOTIDE SEQUENCE [LARGE SCALE GENOMIC DNA]</scope>
    <source>
        <strain evidence="2 3">CIRM-BRFM 2984</strain>
    </source>
</reference>
<proteinExistence type="predicted"/>
<accession>A0AAW0DR41</accession>
<comment type="caution">
    <text evidence="2">The sequence shown here is derived from an EMBL/GenBank/DDBJ whole genome shotgun (WGS) entry which is preliminary data.</text>
</comment>
<gene>
    <name evidence="2" type="ORF">R3P38DRAFT_2500628</name>
</gene>
<feature type="chain" id="PRO_5043350979" evidence="1">
    <location>
        <begin position="19"/>
        <end position="499"/>
    </location>
</feature>
<dbReference type="AlphaFoldDB" id="A0AAW0DR41"/>
<dbReference type="Gene3D" id="1.10.443.20">
    <property type="entry name" value="Centromere DNA-binding protein complex CBF3 subunit, domain 2"/>
    <property type="match status" value="1"/>
</dbReference>
<protein>
    <submittedName>
        <fullName evidence="2">Uncharacterized protein</fullName>
    </submittedName>
</protein>
<organism evidence="2 3">
    <name type="scientific">Favolaschia claudopus</name>
    <dbReference type="NCBI Taxonomy" id="2862362"/>
    <lineage>
        <taxon>Eukaryota</taxon>
        <taxon>Fungi</taxon>
        <taxon>Dikarya</taxon>
        <taxon>Basidiomycota</taxon>
        <taxon>Agaricomycotina</taxon>
        <taxon>Agaricomycetes</taxon>
        <taxon>Agaricomycetidae</taxon>
        <taxon>Agaricales</taxon>
        <taxon>Marasmiineae</taxon>
        <taxon>Mycenaceae</taxon>
        <taxon>Favolaschia</taxon>
    </lineage>
</organism>
<keyword evidence="3" id="KW-1185">Reference proteome</keyword>
<dbReference type="Proteomes" id="UP001362999">
    <property type="component" value="Unassembled WGS sequence"/>
</dbReference>
<dbReference type="EMBL" id="JAWWNJ010000006">
    <property type="protein sequence ID" value="KAK7054027.1"/>
    <property type="molecule type" value="Genomic_DNA"/>
</dbReference>
<keyword evidence="1" id="KW-0732">Signal</keyword>
<feature type="signal peptide" evidence="1">
    <location>
        <begin position="1"/>
        <end position="18"/>
    </location>
</feature>
<evidence type="ECO:0000256" key="1">
    <source>
        <dbReference type="SAM" id="SignalP"/>
    </source>
</evidence>
<dbReference type="GO" id="GO:0003677">
    <property type="term" value="F:DNA binding"/>
    <property type="evidence" value="ECO:0007669"/>
    <property type="project" value="InterPro"/>
</dbReference>